<name>A0A8C4TF82_ERPCA</name>
<feature type="compositionally biased region" description="Polar residues" evidence="1">
    <location>
        <begin position="304"/>
        <end position="313"/>
    </location>
</feature>
<feature type="region of interest" description="Disordered" evidence="1">
    <location>
        <begin position="1"/>
        <end position="69"/>
    </location>
</feature>
<feature type="compositionally biased region" description="Basic and acidic residues" evidence="1">
    <location>
        <begin position="314"/>
        <end position="345"/>
    </location>
</feature>
<feature type="region of interest" description="Disordered" evidence="1">
    <location>
        <begin position="84"/>
        <end position="351"/>
    </location>
</feature>
<dbReference type="GO" id="GO:0004842">
    <property type="term" value="F:ubiquitin-protein transferase activity"/>
    <property type="evidence" value="ECO:0007669"/>
    <property type="project" value="InterPro"/>
</dbReference>
<feature type="compositionally biased region" description="Basic and acidic residues" evidence="1">
    <location>
        <begin position="181"/>
        <end position="200"/>
    </location>
</feature>
<reference evidence="2" key="2">
    <citation type="submission" date="2025-08" db="UniProtKB">
        <authorList>
            <consortium name="Ensembl"/>
        </authorList>
    </citation>
    <scope>IDENTIFICATION</scope>
</reference>
<dbReference type="PANTHER" id="PTHR22605">
    <property type="entry name" value="RZ-TYPE DOMAIN-CONTAINING PROTEIN"/>
    <property type="match status" value="1"/>
</dbReference>
<feature type="compositionally biased region" description="Basic and acidic residues" evidence="1">
    <location>
        <begin position="50"/>
        <end position="59"/>
    </location>
</feature>
<evidence type="ECO:0000313" key="3">
    <source>
        <dbReference type="Proteomes" id="UP000694620"/>
    </source>
</evidence>
<dbReference type="GeneTree" id="ENSGT00940000182180"/>
<dbReference type="PANTHER" id="PTHR22605:SF21">
    <property type="entry name" value="E3 UBIQUITIN-PROTEIN LIGASE RNF213-BETA"/>
    <property type="match status" value="1"/>
</dbReference>
<sequence length="783" mass="90486">MEKVGGTSEGPESRSATGEETPAGRCAALEEQETKRKKRHHNRKRRKKNRLETTEEKANPDPNVIKKSFSDGHQNICQCLEKEPSKTSANLAGMDKQTQTDSQEDCERCRHTKTKHKETQTPANNMQVENKETQTEEKCLNTGSFIYSDPKDKPRDHPKEPDDPAQKPGEQKQSNMNETKSAGDRKEKTEGQAEKDEHQQQDSGDQMAKNMNETKSAGDRKEESKGQEQKGDCPQEESGDQKPKNMNETKSAGDRKEETEGQEQKEEHQQQDSGDQKPKNMNETKKQKQNQENQKQMLEDQKNISEGQQPTSRCKQDRNTQDSKMDSNEDRSNANLKQREQDKVHAAHRKVSPGREHLTIYIHLVLSKNFRFNQSQDHLVVHTGDSSFHVKISFFKGINKQRYLVEGSISLDAKELRGKFFKYQYAVQKKTTSILEMAEHILCIREVDQCTEIHVYEGYIDSLQPKNFINTMMKMFISPEIPSMRQTAWKDLLERIFQKLELSSMKSREHFLQNLWHFTECFAMSGQREIYPHASVIQPITLNLNEMILEQLFQFLEKQTQINSVTSPNSRPVVKKNSVVAMLFAFQVIENFRLQPSGKQWAQVCRLSLCPNLTFEEHRKDLEEAMAAFENTKSVVIRLMNTCIIKAVAEVALLVPLLHTLPAHTETSSQPEDGRSMSEERWAGLERVKFQNLREELKRKPDKTKILLELMAEYKQLVDTDSQLKLSWLTLLPMEKTAEYAKMMAIDLEDIVHSVFYRMRELQRKLNQYSSQKESDLKVKSEA</sequence>
<dbReference type="Ensembl" id="ENSECRT00000029078.1">
    <property type="protein sequence ID" value="ENSECRP00000028473.1"/>
    <property type="gene ID" value="ENSECRG00000019282.1"/>
</dbReference>
<accession>A0A8C4TF82</accession>
<reference evidence="2" key="3">
    <citation type="submission" date="2025-09" db="UniProtKB">
        <authorList>
            <consortium name="Ensembl"/>
        </authorList>
    </citation>
    <scope>IDENTIFICATION</scope>
</reference>
<feature type="compositionally biased region" description="Polar residues" evidence="1">
    <location>
        <begin position="201"/>
        <end position="215"/>
    </location>
</feature>
<dbReference type="GO" id="GO:0006511">
    <property type="term" value="P:ubiquitin-dependent protein catabolic process"/>
    <property type="evidence" value="ECO:0007669"/>
    <property type="project" value="TreeGrafter"/>
</dbReference>
<protein>
    <submittedName>
        <fullName evidence="2">Uncharacterized protein</fullName>
    </submittedName>
</protein>
<feature type="compositionally biased region" description="Polar residues" evidence="1">
    <location>
        <begin position="86"/>
        <end position="101"/>
    </location>
</feature>
<dbReference type="GO" id="GO:0016887">
    <property type="term" value="F:ATP hydrolysis activity"/>
    <property type="evidence" value="ECO:0007669"/>
    <property type="project" value="InterPro"/>
</dbReference>
<feature type="compositionally biased region" description="Basic residues" evidence="1">
    <location>
        <begin position="35"/>
        <end position="49"/>
    </location>
</feature>
<feature type="compositionally biased region" description="Basic and acidic residues" evidence="1">
    <location>
        <begin position="216"/>
        <end position="286"/>
    </location>
</feature>
<organism evidence="2 3">
    <name type="scientific">Erpetoichthys calabaricus</name>
    <name type="common">Rope fish</name>
    <name type="synonym">Calamoichthys calabaricus</name>
    <dbReference type="NCBI Taxonomy" id="27687"/>
    <lineage>
        <taxon>Eukaryota</taxon>
        <taxon>Metazoa</taxon>
        <taxon>Chordata</taxon>
        <taxon>Craniata</taxon>
        <taxon>Vertebrata</taxon>
        <taxon>Euteleostomi</taxon>
        <taxon>Actinopterygii</taxon>
        <taxon>Polypteriformes</taxon>
        <taxon>Polypteridae</taxon>
        <taxon>Erpetoichthys</taxon>
    </lineage>
</organism>
<dbReference type="GO" id="GO:0005730">
    <property type="term" value="C:nucleolus"/>
    <property type="evidence" value="ECO:0007669"/>
    <property type="project" value="TreeGrafter"/>
</dbReference>
<feature type="compositionally biased region" description="Basic and acidic residues" evidence="1">
    <location>
        <begin position="129"/>
        <end position="139"/>
    </location>
</feature>
<evidence type="ECO:0000256" key="1">
    <source>
        <dbReference type="SAM" id="MobiDB-lite"/>
    </source>
</evidence>
<dbReference type="GO" id="GO:2000051">
    <property type="term" value="P:negative regulation of non-canonical Wnt signaling pathway"/>
    <property type="evidence" value="ECO:0007669"/>
    <property type="project" value="TreeGrafter"/>
</dbReference>
<feature type="compositionally biased region" description="Polar residues" evidence="1">
    <location>
        <begin position="171"/>
        <end position="180"/>
    </location>
</feature>
<dbReference type="InterPro" id="IPR031248">
    <property type="entry name" value="RNF213"/>
</dbReference>
<dbReference type="GO" id="GO:0016020">
    <property type="term" value="C:membrane"/>
    <property type="evidence" value="ECO:0007669"/>
    <property type="project" value="TreeGrafter"/>
</dbReference>
<evidence type="ECO:0000313" key="2">
    <source>
        <dbReference type="Ensembl" id="ENSECRP00000028473.1"/>
    </source>
</evidence>
<dbReference type="GO" id="GO:0002040">
    <property type="term" value="P:sprouting angiogenesis"/>
    <property type="evidence" value="ECO:0007669"/>
    <property type="project" value="TreeGrafter"/>
</dbReference>
<dbReference type="AlphaFoldDB" id="A0A8C4TF82"/>
<feature type="compositionally biased region" description="Basic and acidic residues" evidence="1">
    <location>
        <begin position="149"/>
        <end position="165"/>
    </location>
</feature>
<dbReference type="GO" id="GO:0005829">
    <property type="term" value="C:cytosol"/>
    <property type="evidence" value="ECO:0007669"/>
    <property type="project" value="TreeGrafter"/>
</dbReference>
<dbReference type="Proteomes" id="UP000694620">
    <property type="component" value="Chromosome 14"/>
</dbReference>
<keyword evidence="3" id="KW-1185">Reference proteome</keyword>
<proteinExistence type="predicted"/>
<reference evidence="2" key="1">
    <citation type="submission" date="2021-06" db="EMBL/GenBank/DDBJ databases">
        <authorList>
            <consortium name="Wellcome Sanger Institute Data Sharing"/>
        </authorList>
    </citation>
    <scope>NUCLEOTIDE SEQUENCE [LARGE SCALE GENOMIC DNA]</scope>
</reference>